<feature type="binding site" evidence="9">
    <location>
        <position position="217"/>
    </location>
    <ligand>
        <name>substrate</name>
    </ligand>
</feature>
<comment type="similarity">
    <text evidence="11">Belongs to the glycosyl hydrolase family 6.</text>
</comment>
<organism evidence="13 14">
    <name type="scientific">Actinopolyspora mortivallis</name>
    <dbReference type="NCBI Taxonomy" id="33906"/>
    <lineage>
        <taxon>Bacteria</taxon>
        <taxon>Bacillati</taxon>
        <taxon>Actinomycetota</taxon>
        <taxon>Actinomycetes</taxon>
        <taxon>Actinopolysporales</taxon>
        <taxon>Actinopolysporaceae</taxon>
        <taxon>Actinopolyspora</taxon>
    </lineage>
</organism>
<comment type="caution">
    <text evidence="13">The sequence shown here is derived from an EMBL/GenBank/DDBJ whole genome shotgun (WGS) entry which is preliminary data.</text>
</comment>
<keyword evidence="7 11" id="KW-0624">Polysaccharide degradation</keyword>
<gene>
    <name evidence="13" type="ORF">CEP50_09390</name>
</gene>
<feature type="binding site" evidence="9">
    <location>
        <position position="254"/>
    </location>
    <ligand>
        <name>substrate</name>
    </ligand>
</feature>
<dbReference type="STRING" id="1050202.GCA_000384035_01396"/>
<keyword evidence="2 11" id="KW-0378">Hydrolase</keyword>
<keyword evidence="4" id="KW-1015">Disulfide bond</keyword>
<feature type="binding site" evidence="9">
    <location>
        <position position="388"/>
    </location>
    <ligand>
        <name>substrate</name>
    </ligand>
</feature>
<dbReference type="SUPFAM" id="SSF51989">
    <property type="entry name" value="Glycosyl hydrolases family 6, cellulases"/>
    <property type="match status" value="1"/>
</dbReference>
<keyword evidence="3 11" id="KW-0136">Cellulose degradation</keyword>
<feature type="region of interest" description="Disordered" evidence="12">
    <location>
        <begin position="14"/>
        <end position="38"/>
    </location>
</feature>
<feature type="active site" description="Proton donor" evidence="8">
    <location>
        <position position="166"/>
    </location>
</feature>
<feature type="active site" description="Proton acceptor" evidence="8">
    <location>
        <position position="390"/>
    </location>
</feature>
<keyword evidence="6 11" id="KW-0326">Glycosidase</keyword>
<sequence>MAFAMTAAFPVAASGQPQAQAHVDNPFEGASSYVNPDYSENVQTSIDRTDSPELRERMRTVQSYPTAVWLDRIAAIEGGEDNGGRLGLREHLDEALAQKGSGPITASFVIYDLPGRDCAALASNGELPLTQEGLRRYKNDYIDAITEVFQDPKYDDVRIVTVIEPDGLPNLVTNLDDPECAEAKSSGIQVEAVQYALDRFHEIPNVYTYMDFAHSGWLGWNNNLTDSVGLYTDVVRETEGGFASVDGFAINTANYTPTEEPFLNDPYGRVGGQQIRSSQFYEWNPNFDETDFAADLHSEFVARGWPSDIGTIIDTGRNGWGGPERPTRESSSNDLDTYVNESKVDRRAHRGLWCNASGAGMGQPPRANPSVSADAHLDAFVWIKPPGESDGSSEEIPNNEGKSPDPMCDPDYVAPEAGNNPTGALPDSPLAGHWFHDQFTMLVENAHPTVGSSDVNTNVGSSGDQG</sequence>
<evidence type="ECO:0000256" key="2">
    <source>
        <dbReference type="ARBA" id="ARBA00022801"/>
    </source>
</evidence>
<dbReference type="AlphaFoldDB" id="A0A2T0GX49"/>
<feature type="binding site" evidence="9">
    <location>
        <position position="214"/>
    </location>
    <ligand>
        <name>substrate</name>
    </ligand>
</feature>
<accession>A0A2T0GX49</accession>
<dbReference type="PRINTS" id="PR00733">
    <property type="entry name" value="GLHYDRLASE6"/>
</dbReference>
<evidence type="ECO:0000256" key="3">
    <source>
        <dbReference type="ARBA" id="ARBA00023001"/>
    </source>
</evidence>
<keyword evidence="14" id="KW-1185">Reference proteome</keyword>
<evidence type="ECO:0000256" key="10">
    <source>
        <dbReference type="PROSITE-ProRule" id="PRU10056"/>
    </source>
</evidence>
<evidence type="ECO:0000256" key="4">
    <source>
        <dbReference type="ARBA" id="ARBA00023157"/>
    </source>
</evidence>
<reference evidence="13 14" key="1">
    <citation type="submission" date="2018-03" db="EMBL/GenBank/DDBJ databases">
        <title>Actinopolyspora mortivallis from Sahara, screening for active biomolecules.</title>
        <authorList>
            <person name="Selama O."/>
            <person name="Wellington E.M.H."/>
            <person name="Hacene H."/>
        </authorList>
    </citation>
    <scope>NUCLEOTIDE SEQUENCE [LARGE SCALE GENOMIC DNA]</scope>
    <source>
        <strain evidence="13 14">M5A</strain>
    </source>
</reference>
<dbReference type="InterPro" id="IPR016288">
    <property type="entry name" value="Beta_cellobiohydrolase"/>
</dbReference>
<dbReference type="GO" id="GO:0030245">
    <property type="term" value="P:cellulose catabolic process"/>
    <property type="evidence" value="ECO:0007669"/>
    <property type="project" value="UniProtKB-KW"/>
</dbReference>
<dbReference type="InParanoid" id="A0A2T0GX49"/>
<feature type="active site" evidence="10">
    <location>
        <position position="117"/>
    </location>
</feature>
<feature type="binding site" evidence="9">
    <location>
        <position position="71"/>
    </location>
    <ligand>
        <name>substrate</name>
    </ligand>
</feature>
<feature type="region of interest" description="Disordered" evidence="12">
    <location>
        <begin position="314"/>
        <end position="335"/>
    </location>
</feature>
<proteinExistence type="inferred from homology"/>
<dbReference type="InterPro" id="IPR036434">
    <property type="entry name" value="Beta_cellobiohydrolase_sf"/>
</dbReference>
<evidence type="ECO:0000256" key="6">
    <source>
        <dbReference type="ARBA" id="ARBA00023295"/>
    </source>
</evidence>
<keyword evidence="1" id="KW-0732">Signal</keyword>
<dbReference type="PROSITE" id="PS00655">
    <property type="entry name" value="GLYCOSYL_HYDROL_F6_1"/>
    <property type="match status" value="1"/>
</dbReference>
<evidence type="ECO:0000313" key="14">
    <source>
        <dbReference type="Proteomes" id="UP000239352"/>
    </source>
</evidence>
<protein>
    <recommendedName>
        <fullName evidence="11">Glucanase</fullName>
        <ecNumber evidence="11">3.2.1.-</ecNumber>
    </recommendedName>
</protein>
<evidence type="ECO:0000313" key="13">
    <source>
        <dbReference type="EMBL" id="PRW63667.1"/>
    </source>
</evidence>
<dbReference type="PANTHER" id="PTHR34876">
    <property type="match status" value="1"/>
</dbReference>
<evidence type="ECO:0000256" key="11">
    <source>
        <dbReference type="RuleBase" id="RU361186"/>
    </source>
</evidence>
<dbReference type="Gene3D" id="3.20.20.40">
    <property type="entry name" value="1, 4-beta cellobiohydrolase"/>
    <property type="match status" value="1"/>
</dbReference>
<feature type="compositionally biased region" description="Polar residues" evidence="12">
    <location>
        <begin position="450"/>
        <end position="466"/>
    </location>
</feature>
<dbReference type="EC" id="3.2.1.-" evidence="11"/>
<dbReference type="PANTHER" id="PTHR34876:SF4">
    <property type="entry name" value="1,4-BETA-D-GLUCAN CELLOBIOHYDROLASE C-RELATED"/>
    <property type="match status" value="1"/>
</dbReference>
<dbReference type="InterPro" id="IPR001524">
    <property type="entry name" value="Glyco_hydro_6_CS"/>
</dbReference>
<dbReference type="PIRSF" id="PIRSF001100">
    <property type="entry name" value="Beta_cellobiohydrolase"/>
    <property type="match status" value="1"/>
</dbReference>
<dbReference type="FunCoup" id="A0A2T0GX49">
    <property type="interactions" value="40"/>
</dbReference>
<evidence type="ECO:0000256" key="8">
    <source>
        <dbReference type="PIRSR" id="PIRSR001100-1"/>
    </source>
</evidence>
<evidence type="ECO:0000256" key="7">
    <source>
        <dbReference type="ARBA" id="ARBA00023326"/>
    </source>
</evidence>
<dbReference type="Proteomes" id="UP000239352">
    <property type="component" value="Unassembled WGS sequence"/>
</dbReference>
<feature type="binding site" evidence="9">
    <location>
        <position position="353"/>
    </location>
    <ligand>
        <name>substrate</name>
    </ligand>
</feature>
<name>A0A2T0GX49_ACTMO</name>
<feature type="region of interest" description="Disordered" evidence="12">
    <location>
        <begin position="446"/>
        <end position="466"/>
    </location>
</feature>
<dbReference type="Pfam" id="PF01341">
    <property type="entry name" value="Glyco_hydro_6"/>
    <property type="match status" value="1"/>
</dbReference>
<feature type="binding site" evidence="9">
    <location>
        <position position="384"/>
    </location>
    <ligand>
        <name>substrate</name>
    </ligand>
</feature>
<dbReference type="GO" id="GO:0004553">
    <property type="term" value="F:hydrolase activity, hydrolyzing O-glycosyl compounds"/>
    <property type="evidence" value="ECO:0007669"/>
    <property type="project" value="InterPro"/>
</dbReference>
<evidence type="ECO:0000256" key="9">
    <source>
        <dbReference type="PIRSR" id="PIRSR001100-2"/>
    </source>
</evidence>
<feature type="region of interest" description="Disordered" evidence="12">
    <location>
        <begin position="384"/>
        <end position="429"/>
    </location>
</feature>
<evidence type="ECO:0000256" key="1">
    <source>
        <dbReference type="ARBA" id="ARBA00022729"/>
    </source>
</evidence>
<dbReference type="EMBL" id="PVSR01000011">
    <property type="protein sequence ID" value="PRW63667.1"/>
    <property type="molecule type" value="Genomic_DNA"/>
</dbReference>
<evidence type="ECO:0000256" key="5">
    <source>
        <dbReference type="ARBA" id="ARBA00023277"/>
    </source>
</evidence>
<evidence type="ECO:0000256" key="12">
    <source>
        <dbReference type="SAM" id="MobiDB-lite"/>
    </source>
</evidence>
<feature type="binding site" evidence="9">
    <location>
        <position position="69"/>
    </location>
    <ligand>
        <name>substrate</name>
    </ligand>
</feature>
<keyword evidence="5 11" id="KW-0119">Carbohydrate metabolism</keyword>